<dbReference type="PANTHER" id="PTHR34109">
    <property type="entry name" value="BNAUNNG04460D PROTEIN-RELATED"/>
    <property type="match status" value="1"/>
</dbReference>
<evidence type="ECO:0000256" key="1">
    <source>
        <dbReference type="SAM" id="MobiDB-lite"/>
    </source>
</evidence>
<accession>A0A438CH00</accession>
<feature type="region of interest" description="Disordered" evidence="1">
    <location>
        <begin position="1"/>
        <end position="22"/>
    </location>
</feature>
<dbReference type="Pfam" id="PF22656">
    <property type="entry name" value="At5g48480-like_N"/>
    <property type="match status" value="1"/>
</dbReference>
<gene>
    <name evidence="3" type="ORF">CK203_107234</name>
</gene>
<evidence type="ECO:0000313" key="4">
    <source>
        <dbReference type="Proteomes" id="UP000288805"/>
    </source>
</evidence>
<dbReference type="Gene3D" id="3.10.180.10">
    <property type="entry name" value="2,3-Dihydroxybiphenyl 1,2-Dioxygenase, domain 1"/>
    <property type="match status" value="1"/>
</dbReference>
<organism evidence="3 4">
    <name type="scientific">Vitis vinifera</name>
    <name type="common">Grape</name>
    <dbReference type="NCBI Taxonomy" id="29760"/>
    <lineage>
        <taxon>Eukaryota</taxon>
        <taxon>Viridiplantae</taxon>
        <taxon>Streptophyta</taxon>
        <taxon>Embryophyta</taxon>
        <taxon>Tracheophyta</taxon>
        <taxon>Spermatophyta</taxon>
        <taxon>Magnoliopsida</taxon>
        <taxon>eudicotyledons</taxon>
        <taxon>Gunneridae</taxon>
        <taxon>Pentapetalae</taxon>
        <taxon>rosids</taxon>
        <taxon>Vitales</taxon>
        <taxon>Vitaceae</taxon>
        <taxon>Viteae</taxon>
        <taxon>Vitis</taxon>
    </lineage>
</organism>
<evidence type="ECO:0000313" key="3">
    <source>
        <dbReference type="EMBL" id="RVW22482.1"/>
    </source>
</evidence>
<proteinExistence type="predicted"/>
<reference evidence="3 4" key="1">
    <citation type="journal article" date="2018" name="PLoS Genet.">
        <title>Population sequencing reveals clonal diversity and ancestral inbreeding in the grapevine cultivar Chardonnay.</title>
        <authorList>
            <person name="Roach M.J."/>
            <person name="Johnson D.L."/>
            <person name="Bohlmann J."/>
            <person name="van Vuuren H.J."/>
            <person name="Jones S.J."/>
            <person name="Pretorius I.S."/>
            <person name="Schmidt S.A."/>
            <person name="Borneman A.R."/>
        </authorList>
    </citation>
    <scope>NUCLEOTIDE SEQUENCE [LARGE SCALE GENOMIC DNA]</scope>
    <source>
        <strain evidence="4">cv. Chardonnay</strain>
        <tissue evidence="3">Leaf</tissue>
    </source>
</reference>
<name>A0A438CH00_VITVI</name>
<feature type="compositionally biased region" description="Basic and acidic residues" evidence="1">
    <location>
        <begin position="1"/>
        <end position="14"/>
    </location>
</feature>
<dbReference type="AlphaFoldDB" id="A0A438CH00"/>
<dbReference type="EMBL" id="QGNW01002232">
    <property type="protein sequence ID" value="RVW22482.1"/>
    <property type="molecule type" value="Genomic_DNA"/>
</dbReference>
<dbReference type="InterPro" id="IPR029068">
    <property type="entry name" value="Glyas_Bleomycin-R_OHBP_Dase"/>
</dbReference>
<dbReference type="PANTHER" id="PTHR34109:SF1">
    <property type="entry name" value="VOC DOMAIN-CONTAINING PROTEIN"/>
    <property type="match status" value="1"/>
</dbReference>
<protein>
    <recommendedName>
        <fullName evidence="2">Glyoxalase At5g48480-like N-terminal domain-containing protein</fullName>
    </recommendedName>
</protein>
<feature type="domain" description="Glyoxalase At5g48480-like N-terminal" evidence="2">
    <location>
        <begin position="34"/>
        <end position="70"/>
    </location>
</feature>
<comment type="caution">
    <text evidence="3">The sequence shown here is derived from an EMBL/GenBank/DDBJ whole genome shotgun (WGS) entry which is preliminary data.</text>
</comment>
<dbReference type="InterPro" id="IPR054576">
    <property type="entry name" value="At5g48480-like_N"/>
</dbReference>
<dbReference type="OrthoDB" id="2013034at2759"/>
<sequence>MEQERETELQEEKARARKVGTEEEAEEELASFIQEVNHAMRPKGKNDQELPLILSVEVKIIFYSLPVSDLADDSYALAKTVRTGCMICLETDDVEVVIGKVVVVVGATNECATADGENACCGEHATKLKDSYGFVMAVVAPPMDQVVELLQNLSLDSQTKTLEILEPTKKPFGNLLMG</sequence>
<evidence type="ECO:0000259" key="2">
    <source>
        <dbReference type="Pfam" id="PF22656"/>
    </source>
</evidence>
<dbReference type="Proteomes" id="UP000288805">
    <property type="component" value="Unassembled WGS sequence"/>
</dbReference>